<evidence type="ECO:0000259" key="1">
    <source>
        <dbReference type="Pfam" id="PF00501"/>
    </source>
</evidence>
<dbReference type="Pfam" id="PF00501">
    <property type="entry name" value="AMP-binding"/>
    <property type="match status" value="1"/>
</dbReference>
<dbReference type="RefSeq" id="WP_344670465.1">
    <property type="nucleotide sequence ID" value="NZ_BAAAQN010000061.1"/>
</dbReference>
<sequence length="269" mass="28338">MSQEIHSSLLHELVAEQAARRPDAIALSLGDTTATYQRLQGVADGFAAKMRAHGVQPGETVAVLMHRTPRRVVGLLAILRAGAAYLGLDPDEPQERHSRLVAEAGVRFLISDLDSGLPEGLKVLTPETPVDETADPGAPSQTSDDPAYITYSTDEPSVVAVSHRSVNQLIARQGLTIDPDDVFLHGAPLASDAAALEVWAALTNGCRLAVLPPGPIDVDRLARVIAAEKVTVLALPEELLQELTDAYPAVLASVPKVVPAPLTTATAAL</sequence>
<dbReference type="EMBL" id="BAAAQN010000061">
    <property type="protein sequence ID" value="GAA2055408.1"/>
    <property type="molecule type" value="Genomic_DNA"/>
</dbReference>
<dbReference type="InterPro" id="IPR042099">
    <property type="entry name" value="ANL_N_sf"/>
</dbReference>
<dbReference type="Proteomes" id="UP001500751">
    <property type="component" value="Unassembled WGS sequence"/>
</dbReference>
<gene>
    <name evidence="2" type="ORF">GCM10009839_75030</name>
</gene>
<organism evidence="2 3">
    <name type="scientific">Catenulispora yoronensis</name>
    <dbReference type="NCBI Taxonomy" id="450799"/>
    <lineage>
        <taxon>Bacteria</taxon>
        <taxon>Bacillati</taxon>
        <taxon>Actinomycetota</taxon>
        <taxon>Actinomycetes</taxon>
        <taxon>Catenulisporales</taxon>
        <taxon>Catenulisporaceae</taxon>
        <taxon>Catenulispora</taxon>
    </lineage>
</organism>
<name>A0ABP5GXE2_9ACTN</name>
<feature type="domain" description="AMP-dependent synthetase/ligase" evidence="1">
    <location>
        <begin position="15"/>
        <end position="247"/>
    </location>
</feature>
<evidence type="ECO:0000313" key="2">
    <source>
        <dbReference type="EMBL" id="GAA2055408.1"/>
    </source>
</evidence>
<keyword evidence="3" id="KW-1185">Reference proteome</keyword>
<dbReference type="Gene3D" id="3.40.50.12780">
    <property type="entry name" value="N-terminal domain of ligase-like"/>
    <property type="match status" value="1"/>
</dbReference>
<dbReference type="InterPro" id="IPR000873">
    <property type="entry name" value="AMP-dep_synth/lig_dom"/>
</dbReference>
<reference evidence="3" key="1">
    <citation type="journal article" date="2019" name="Int. J. Syst. Evol. Microbiol.">
        <title>The Global Catalogue of Microorganisms (GCM) 10K type strain sequencing project: providing services to taxonomists for standard genome sequencing and annotation.</title>
        <authorList>
            <consortium name="The Broad Institute Genomics Platform"/>
            <consortium name="The Broad Institute Genome Sequencing Center for Infectious Disease"/>
            <person name="Wu L."/>
            <person name="Ma J."/>
        </authorList>
    </citation>
    <scope>NUCLEOTIDE SEQUENCE [LARGE SCALE GENOMIC DNA]</scope>
    <source>
        <strain evidence="3">JCM 16014</strain>
    </source>
</reference>
<evidence type="ECO:0000313" key="3">
    <source>
        <dbReference type="Proteomes" id="UP001500751"/>
    </source>
</evidence>
<dbReference type="PANTHER" id="PTHR45527:SF1">
    <property type="entry name" value="FATTY ACID SYNTHASE"/>
    <property type="match status" value="1"/>
</dbReference>
<comment type="caution">
    <text evidence="2">The sequence shown here is derived from an EMBL/GenBank/DDBJ whole genome shotgun (WGS) entry which is preliminary data.</text>
</comment>
<protein>
    <recommendedName>
        <fullName evidence="1">AMP-dependent synthetase/ligase domain-containing protein</fullName>
    </recommendedName>
</protein>
<accession>A0ABP5GXE2</accession>
<proteinExistence type="predicted"/>
<dbReference type="SUPFAM" id="SSF56801">
    <property type="entry name" value="Acetyl-CoA synthetase-like"/>
    <property type="match status" value="1"/>
</dbReference>
<dbReference type="PANTHER" id="PTHR45527">
    <property type="entry name" value="NONRIBOSOMAL PEPTIDE SYNTHETASE"/>
    <property type="match status" value="1"/>
</dbReference>